<name>B6WVS9_9BACT</name>
<evidence type="ECO:0000313" key="1">
    <source>
        <dbReference type="EMBL" id="EEB32985.1"/>
    </source>
</evidence>
<dbReference type="HOGENOM" id="CLU_3152091_0_0_7"/>
<proteinExistence type="predicted"/>
<reference evidence="1 2" key="2">
    <citation type="submission" date="2008-10" db="EMBL/GenBank/DDBJ databases">
        <authorList>
            <person name="Fulton L."/>
            <person name="Clifton S."/>
            <person name="Fulton B."/>
            <person name="Xu J."/>
            <person name="Minx P."/>
            <person name="Pepin K.H."/>
            <person name="Johnson M."/>
            <person name="Bhonagiri V."/>
            <person name="Nash W.E."/>
            <person name="Mardis E.R."/>
            <person name="Wilson R.K."/>
        </authorList>
    </citation>
    <scope>NUCLEOTIDE SEQUENCE [LARGE SCALE GENOMIC DNA]</scope>
    <source>
        <strain evidence="1 2">ATCC 29098</strain>
    </source>
</reference>
<dbReference type="AlphaFoldDB" id="B6WVS9"/>
<protein>
    <submittedName>
        <fullName evidence="1">Uncharacterized protein</fullName>
    </submittedName>
</protein>
<evidence type="ECO:0000313" key="2">
    <source>
        <dbReference type="Proteomes" id="UP000003676"/>
    </source>
</evidence>
<accession>B6WVS9</accession>
<comment type="caution">
    <text evidence="1">The sequence shown here is derived from an EMBL/GenBank/DDBJ whole genome shotgun (WGS) entry which is preliminary data.</text>
</comment>
<dbReference type="Proteomes" id="UP000003676">
    <property type="component" value="Unassembled WGS sequence"/>
</dbReference>
<sequence length="48" mass="5430">MPLEVAVFQSPVPVLLHTPGKGCACGRRKAEAYEKSSIRNRMELFLWL</sequence>
<gene>
    <name evidence="1" type="ORF">DESPIG_02197</name>
</gene>
<dbReference type="EMBL" id="ABXU01000065">
    <property type="protein sequence ID" value="EEB32985.1"/>
    <property type="molecule type" value="Genomic_DNA"/>
</dbReference>
<reference evidence="1 2" key="1">
    <citation type="submission" date="2008-10" db="EMBL/GenBank/DDBJ databases">
        <title>Draft genome sequence of Desulvovibrio piger (ATCC 29098).</title>
        <authorList>
            <person name="Sudarsanam P."/>
            <person name="Ley R."/>
            <person name="Guruge J."/>
            <person name="Turnbaugh P.J."/>
            <person name="Mahowald M."/>
            <person name="Liep D."/>
            <person name="Gordon J."/>
        </authorList>
    </citation>
    <scope>NUCLEOTIDE SEQUENCE [LARGE SCALE GENOMIC DNA]</scope>
    <source>
        <strain evidence="1 2">ATCC 29098</strain>
    </source>
</reference>
<organism evidence="1 2">
    <name type="scientific">Desulfovibrio piger ATCC 29098</name>
    <dbReference type="NCBI Taxonomy" id="411464"/>
    <lineage>
        <taxon>Bacteria</taxon>
        <taxon>Pseudomonadati</taxon>
        <taxon>Thermodesulfobacteriota</taxon>
        <taxon>Desulfovibrionia</taxon>
        <taxon>Desulfovibrionales</taxon>
        <taxon>Desulfovibrionaceae</taxon>
        <taxon>Desulfovibrio</taxon>
    </lineage>
</organism>